<evidence type="ECO:0000256" key="3">
    <source>
        <dbReference type="ARBA" id="ARBA00023602"/>
    </source>
</evidence>
<dbReference type="InterPro" id="IPR044059">
    <property type="entry name" value="Csn1/TTC4_wheel"/>
</dbReference>
<dbReference type="Pfam" id="PF18972">
    <property type="entry name" value="Wheel"/>
    <property type="match status" value="1"/>
</dbReference>
<evidence type="ECO:0000313" key="7">
    <source>
        <dbReference type="Proteomes" id="UP000070444"/>
    </source>
</evidence>
<name>A0A137NX58_CONC2</name>
<evidence type="ECO:0000313" key="6">
    <source>
        <dbReference type="EMBL" id="KXN67413.1"/>
    </source>
</evidence>
<dbReference type="GO" id="GO:0030544">
    <property type="term" value="F:Hsp70 protein binding"/>
    <property type="evidence" value="ECO:0007669"/>
    <property type="project" value="TreeGrafter"/>
</dbReference>
<dbReference type="CDD" id="cd21380">
    <property type="entry name" value="CTWD_Cns1"/>
    <property type="match status" value="1"/>
</dbReference>
<dbReference type="GO" id="GO:0005829">
    <property type="term" value="C:cytosol"/>
    <property type="evidence" value="ECO:0007669"/>
    <property type="project" value="TreeGrafter"/>
</dbReference>
<dbReference type="SMART" id="SM00028">
    <property type="entry name" value="TPR"/>
    <property type="match status" value="2"/>
</dbReference>
<comment type="similarity">
    <text evidence="3">Belongs to the TTC4 family.</text>
</comment>
<reference evidence="6 7" key="1">
    <citation type="journal article" date="2015" name="Genome Biol. Evol.">
        <title>Phylogenomic analyses indicate that early fungi evolved digesting cell walls of algal ancestors of land plants.</title>
        <authorList>
            <person name="Chang Y."/>
            <person name="Wang S."/>
            <person name="Sekimoto S."/>
            <person name="Aerts A.L."/>
            <person name="Choi C."/>
            <person name="Clum A."/>
            <person name="LaButti K.M."/>
            <person name="Lindquist E.A."/>
            <person name="Yee Ngan C."/>
            <person name="Ohm R.A."/>
            <person name="Salamov A.A."/>
            <person name="Grigoriev I.V."/>
            <person name="Spatafora J.W."/>
            <person name="Berbee M.L."/>
        </authorList>
    </citation>
    <scope>NUCLEOTIDE SEQUENCE [LARGE SCALE GENOMIC DNA]</scope>
    <source>
        <strain evidence="6 7">NRRL 28638</strain>
    </source>
</reference>
<dbReference type="EMBL" id="KQ964638">
    <property type="protein sequence ID" value="KXN67413.1"/>
    <property type="molecule type" value="Genomic_DNA"/>
</dbReference>
<dbReference type="InterPro" id="IPR011990">
    <property type="entry name" value="TPR-like_helical_dom_sf"/>
</dbReference>
<feature type="domain" description="Cns1/TTC4 wheel" evidence="5">
    <location>
        <begin position="249"/>
        <end position="363"/>
    </location>
</feature>
<dbReference type="GO" id="GO:0051879">
    <property type="term" value="F:Hsp90 protein binding"/>
    <property type="evidence" value="ECO:0007669"/>
    <property type="project" value="InterPro"/>
</dbReference>
<keyword evidence="2" id="KW-0802">TPR repeat</keyword>
<evidence type="ECO:0000256" key="4">
    <source>
        <dbReference type="SAM" id="Coils"/>
    </source>
</evidence>
<evidence type="ECO:0000259" key="5">
    <source>
        <dbReference type="Pfam" id="PF18972"/>
    </source>
</evidence>
<dbReference type="STRING" id="796925.A0A137NX58"/>
<dbReference type="GO" id="GO:0005634">
    <property type="term" value="C:nucleus"/>
    <property type="evidence" value="ECO:0007669"/>
    <property type="project" value="TreeGrafter"/>
</dbReference>
<protein>
    <submittedName>
        <fullName evidence="6">TPR-like protein</fullName>
    </submittedName>
</protein>
<evidence type="ECO:0000256" key="2">
    <source>
        <dbReference type="ARBA" id="ARBA00022803"/>
    </source>
</evidence>
<dbReference type="InterPro" id="IPR019734">
    <property type="entry name" value="TPR_rpt"/>
</dbReference>
<evidence type="ECO:0000256" key="1">
    <source>
        <dbReference type="ARBA" id="ARBA00022737"/>
    </source>
</evidence>
<dbReference type="PANTHER" id="PTHR46035">
    <property type="entry name" value="TETRATRICOPEPTIDE REPEAT PROTEIN 4"/>
    <property type="match status" value="1"/>
</dbReference>
<dbReference type="Proteomes" id="UP000070444">
    <property type="component" value="Unassembled WGS sequence"/>
</dbReference>
<keyword evidence="4" id="KW-0175">Coiled coil</keyword>
<dbReference type="GO" id="GO:0006457">
    <property type="term" value="P:protein folding"/>
    <property type="evidence" value="ECO:0007669"/>
    <property type="project" value="TreeGrafter"/>
</dbReference>
<keyword evidence="7" id="KW-1185">Reference proteome</keyword>
<dbReference type="AlphaFoldDB" id="A0A137NX58"/>
<dbReference type="SUPFAM" id="SSF48452">
    <property type="entry name" value="TPR-like"/>
    <property type="match status" value="1"/>
</dbReference>
<sequence>MVEIKEIEELEKMTINPDQFPRPSWADEDKTVEELMQETPLFMTEMKEGYTNTALEALQALKYDGTPEENAENFKNQGNEMLAYKPPRRQDAINYYTEAIQQNCSDDKLNSVCYCNRAAVNLELKNYRKVINDCVKALEFDPENIKAFYRASRALYALDKVNESIECCEAGLKLSPDNAALKLQLEKSKQLLERLENKKQETEKRLKAEEEKKEILQKAIQERNIQFRDRDDKMYEPDLESDSSVKYDMENDQLLWPVFFLYPEFKESDFIESCGDRTTFLDHIQVMFEQPAPWDPEFNYNPSSIEVYFESFPKNATKPSLVKVGKKLEIGKILSHPKYFVVNGVPSFIILSSKSKFRDEFLNRYRQNV</sequence>
<dbReference type="PANTHER" id="PTHR46035:SF1">
    <property type="entry name" value="TETRATRICOPEPTIDE REPEAT PROTEIN 4"/>
    <property type="match status" value="1"/>
</dbReference>
<proteinExistence type="inferred from homology"/>
<dbReference type="Gene3D" id="1.25.40.10">
    <property type="entry name" value="Tetratricopeptide repeat domain"/>
    <property type="match status" value="1"/>
</dbReference>
<accession>A0A137NX58</accession>
<feature type="coiled-coil region" evidence="4">
    <location>
        <begin position="178"/>
        <end position="226"/>
    </location>
</feature>
<dbReference type="OrthoDB" id="420195at2759"/>
<gene>
    <name evidence="6" type="ORF">CONCODRAFT_86976</name>
</gene>
<keyword evidence="1" id="KW-0677">Repeat</keyword>
<dbReference type="OMA" id="WRAAQCA"/>
<organism evidence="6 7">
    <name type="scientific">Conidiobolus coronatus (strain ATCC 28846 / CBS 209.66 / NRRL 28638)</name>
    <name type="common">Delacroixia coronata</name>
    <dbReference type="NCBI Taxonomy" id="796925"/>
    <lineage>
        <taxon>Eukaryota</taxon>
        <taxon>Fungi</taxon>
        <taxon>Fungi incertae sedis</taxon>
        <taxon>Zoopagomycota</taxon>
        <taxon>Entomophthoromycotina</taxon>
        <taxon>Entomophthoromycetes</taxon>
        <taxon>Entomophthorales</taxon>
        <taxon>Ancylistaceae</taxon>
        <taxon>Conidiobolus</taxon>
    </lineage>
</organism>